<accession>A0AB39BDI8</accession>
<dbReference type="Pfam" id="PF01590">
    <property type="entry name" value="GAF"/>
    <property type="match status" value="1"/>
</dbReference>
<proteinExistence type="predicted"/>
<gene>
    <name evidence="3" type="ORF">ABFY20_13230</name>
</gene>
<dbReference type="PANTHER" id="PTHR43102">
    <property type="entry name" value="SLR1143 PROTEIN"/>
    <property type="match status" value="1"/>
</dbReference>
<dbReference type="EMBL" id="CP162511">
    <property type="protein sequence ID" value="XDI04299.1"/>
    <property type="molecule type" value="Genomic_DNA"/>
</dbReference>
<feature type="domain" description="PPM-type phosphatase" evidence="2">
    <location>
        <begin position="182"/>
        <end position="394"/>
    </location>
</feature>
<organism evidence="3">
    <name type="scientific">Herbiconiux sp. A18JL235</name>
    <dbReference type="NCBI Taxonomy" id="3152363"/>
    <lineage>
        <taxon>Bacteria</taxon>
        <taxon>Bacillati</taxon>
        <taxon>Actinomycetota</taxon>
        <taxon>Actinomycetes</taxon>
        <taxon>Micrococcales</taxon>
        <taxon>Microbacteriaceae</taxon>
        <taxon>Herbiconiux</taxon>
    </lineage>
</organism>
<dbReference type="Pfam" id="PF07228">
    <property type="entry name" value="SpoIIE"/>
    <property type="match status" value="1"/>
</dbReference>
<dbReference type="RefSeq" id="WP_368496704.1">
    <property type="nucleotide sequence ID" value="NZ_CP162511.1"/>
</dbReference>
<sequence>MLEPRTDAQEDARLEALAAVGVLGTPPEERFDRITRLAQNLLDAPMSYLNMVDRDSLVVKSPQPEPGPAPRYPYGTAFCEYTVHGEGLFEVPDARHDPRFSETPAVTHFGVGSYAGVPLRVPGGLAVGTLCVMHPDARSLSAEERSRLEALGRWAEGELREGLEEPVDAAGAASQSRDLPSLHAGAVDATALALPFGEVSGDLYGWSGDGEAIVATLGDVMGKGPRAGAVAEALRTLLHPEAGGAGESPDEALRRASREIAPRLDDLGGFVTLFHARIDTRTGVVEFADAGHGLTLHLSEAGATTRLASHDMPLGLQDDEHGWAVQRVQLERGDILLSVTDGMLDAYDSTLASLDRIAEELRAEPAVPAFLDSMTARIAIARVDDDVTILAITFS</sequence>
<evidence type="ECO:0000259" key="1">
    <source>
        <dbReference type="SMART" id="SM00065"/>
    </source>
</evidence>
<dbReference type="InterPro" id="IPR001932">
    <property type="entry name" value="PPM-type_phosphatase-like_dom"/>
</dbReference>
<feature type="domain" description="GAF" evidence="1">
    <location>
        <begin position="26"/>
        <end position="169"/>
    </location>
</feature>
<dbReference type="SUPFAM" id="SSF55781">
    <property type="entry name" value="GAF domain-like"/>
    <property type="match status" value="1"/>
</dbReference>
<dbReference type="InterPro" id="IPR003018">
    <property type="entry name" value="GAF"/>
</dbReference>
<protein>
    <submittedName>
        <fullName evidence="3">SpoIIE family protein phosphatase</fullName>
    </submittedName>
</protein>
<dbReference type="InterPro" id="IPR036457">
    <property type="entry name" value="PPM-type-like_dom_sf"/>
</dbReference>
<evidence type="ECO:0000313" key="3">
    <source>
        <dbReference type="EMBL" id="XDI04299.1"/>
    </source>
</evidence>
<dbReference type="AlphaFoldDB" id="A0AB39BDI8"/>
<dbReference type="SMART" id="SM00065">
    <property type="entry name" value="GAF"/>
    <property type="match status" value="1"/>
</dbReference>
<dbReference type="Gene3D" id="3.60.40.10">
    <property type="entry name" value="PPM-type phosphatase domain"/>
    <property type="match status" value="1"/>
</dbReference>
<dbReference type="SUPFAM" id="SSF81606">
    <property type="entry name" value="PP2C-like"/>
    <property type="match status" value="1"/>
</dbReference>
<dbReference type="SMART" id="SM00331">
    <property type="entry name" value="PP2C_SIG"/>
    <property type="match status" value="1"/>
</dbReference>
<dbReference type="InterPro" id="IPR029016">
    <property type="entry name" value="GAF-like_dom_sf"/>
</dbReference>
<reference evidence="3" key="1">
    <citation type="submission" date="2024-05" db="EMBL/GenBank/DDBJ databases">
        <title>Herbiconiux sp. A18JL235.</title>
        <authorList>
            <person name="Zhang G."/>
        </authorList>
    </citation>
    <scope>NUCLEOTIDE SEQUENCE</scope>
    <source>
        <strain evidence="3">A18JL235</strain>
    </source>
</reference>
<evidence type="ECO:0000259" key="2">
    <source>
        <dbReference type="SMART" id="SM00331"/>
    </source>
</evidence>
<dbReference type="Gene3D" id="3.30.450.40">
    <property type="match status" value="1"/>
</dbReference>
<name>A0AB39BDI8_9MICO</name>
<dbReference type="PANTHER" id="PTHR43102:SF2">
    <property type="entry name" value="GAF DOMAIN-CONTAINING PROTEIN"/>
    <property type="match status" value="1"/>
</dbReference>